<evidence type="ECO:0000256" key="7">
    <source>
        <dbReference type="ARBA" id="ARBA00023012"/>
    </source>
</evidence>
<dbReference type="PROSITE" id="PS50112">
    <property type="entry name" value="PAS"/>
    <property type="match status" value="1"/>
</dbReference>
<evidence type="ECO:0000259" key="10">
    <source>
        <dbReference type="PROSITE" id="PS50112"/>
    </source>
</evidence>
<organism evidence="12 13">
    <name type="scientific">Crassaminicella indica</name>
    <dbReference type="NCBI Taxonomy" id="2855394"/>
    <lineage>
        <taxon>Bacteria</taxon>
        <taxon>Bacillati</taxon>
        <taxon>Bacillota</taxon>
        <taxon>Clostridia</taxon>
        <taxon>Eubacteriales</taxon>
        <taxon>Clostridiaceae</taxon>
        <taxon>Crassaminicella</taxon>
    </lineage>
</organism>
<dbReference type="EC" id="2.7.13.3" evidence="3"/>
<dbReference type="InterPro" id="IPR050351">
    <property type="entry name" value="BphY/WalK/GraS-like"/>
</dbReference>
<dbReference type="SMART" id="SM00388">
    <property type="entry name" value="HisKA"/>
    <property type="match status" value="1"/>
</dbReference>
<proteinExistence type="predicted"/>
<comment type="subcellular location">
    <subcellularLocation>
        <location evidence="2">Membrane</location>
    </subcellularLocation>
</comment>
<dbReference type="Pfam" id="PF00672">
    <property type="entry name" value="HAMP"/>
    <property type="match status" value="1"/>
</dbReference>
<dbReference type="InterPro" id="IPR003661">
    <property type="entry name" value="HisK_dim/P_dom"/>
</dbReference>
<keyword evidence="13" id="KW-1185">Reference proteome</keyword>
<evidence type="ECO:0000256" key="2">
    <source>
        <dbReference type="ARBA" id="ARBA00004370"/>
    </source>
</evidence>
<dbReference type="InterPro" id="IPR000014">
    <property type="entry name" value="PAS"/>
</dbReference>
<dbReference type="PROSITE" id="PS50885">
    <property type="entry name" value="HAMP"/>
    <property type="match status" value="1"/>
</dbReference>
<dbReference type="GO" id="GO:0016301">
    <property type="term" value="F:kinase activity"/>
    <property type="evidence" value="ECO:0007669"/>
    <property type="project" value="UniProtKB-KW"/>
</dbReference>
<feature type="domain" description="HAMP" evidence="11">
    <location>
        <begin position="185"/>
        <end position="237"/>
    </location>
</feature>
<comment type="catalytic activity">
    <reaction evidence="1">
        <text>ATP + protein L-histidine = ADP + protein N-phospho-L-histidine.</text>
        <dbReference type="EC" id="2.7.13.3"/>
    </reaction>
</comment>
<evidence type="ECO:0000256" key="4">
    <source>
        <dbReference type="ARBA" id="ARBA00022553"/>
    </source>
</evidence>
<dbReference type="EMBL" id="CP078093">
    <property type="protein sequence ID" value="QXM07064.1"/>
    <property type="molecule type" value="Genomic_DNA"/>
</dbReference>
<name>A0ABX8RDB8_9CLOT</name>
<dbReference type="CDD" id="cd06225">
    <property type="entry name" value="HAMP"/>
    <property type="match status" value="1"/>
</dbReference>
<dbReference type="SMART" id="SM00091">
    <property type="entry name" value="PAS"/>
    <property type="match status" value="1"/>
</dbReference>
<dbReference type="SMART" id="SM00304">
    <property type="entry name" value="HAMP"/>
    <property type="match status" value="1"/>
</dbReference>
<dbReference type="SMART" id="SM00387">
    <property type="entry name" value="HATPase_c"/>
    <property type="match status" value="1"/>
</dbReference>
<dbReference type="Pfam" id="PF02518">
    <property type="entry name" value="HATPase_c"/>
    <property type="match status" value="1"/>
</dbReference>
<protein>
    <recommendedName>
        <fullName evidence="3">histidine kinase</fullName>
        <ecNumber evidence="3">2.7.13.3</ecNumber>
    </recommendedName>
</protein>
<keyword evidence="8" id="KW-0472">Membrane</keyword>
<dbReference type="CDD" id="cd00130">
    <property type="entry name" value="PAS"/>
    <property type="match status" value="1"/>
</dbReference>
<evidence type="ECO:0000256" key="8">
    <source>
        <dbReference type="SAM" id="Phobius"/>
    </source>
</evidence>
<evidence type="ECO:0000256" key="6">
    <source>
        <dbReference type="ARBA" id="ARBA00022777"/>
    </source>
</evidence>
<feature type="domain" description="Histidine kinase" evidence="9">
    <location>
        <begin position="364"/>
        <end position="581"/>
    </location>
</feature>
<feature type="domain" description="PAS" evidence="10">
    <location>
        <begin position="242"/>
        <end position="315"/>
    </location>
</feature>
<keyword evidence="6 12" id="KW-0418">Kinase</keyword>
<dbReference type="PANTHER" id="PTHR45453:SF1">
    <property type="entry name" value="PHOSPHATE REGULON SENSOR PROTEIN PHOR"/>
    <property type="match status" value="1"/>
</dbReference>
<sequence>MKRKILITYVILLLIGTFATGIISHTFVKNIYISSVKEKLLTNSNLIIDTLLLKEKEEKINYFNLAQKFSRKINGRVTFIEDNGKVLADSHNNSIIFENYSNKPEIRNAIKGKIANIKRFSQITQKVSIYIANPPIKINNKNIIVRLSASLEEINHVNELFFKYMLLAIFIGMIIAVFIGYYQIDHMVKPVKELTKVTKYISKGKFHKKVKIYTNDEIGELGEHFNIMASKLNHMINEISEKNSRMDAILISIVNGIIAIDDEGKIILFNPEAERLFNIYKGNTLGKNIKDVIDHKKLLYMMKATNERKVSLEDEIEINDKILKVYTALVENKEMKEMFGVLAVIQDITEMRKLENLRKEFVSNVSHELRTPLTSISGFVETLKKWTIINESDRMKILDIIEFETERLKRLINDILKLSEIENMKLIKEKTNIDVKKSISEVLYLIKPLAENKNIQLEINIGDNLKAIVGNIDWFQQIIMNLCENAVKYTVEGGKITIKATSYDEYLFISVKDTGVGIGKEDIPRIFERFYRVDKARSRQIGGTGLGLAIVKHIVMEFNGEIEVKSEVGKGSEFIVKLPYV</sequence>
<dbReference type="Pfam" id="PF00989">
    <property type="entry name" value="PAS"/>
    <property type="match status" value="1"/>
</dbReference>
<dbReference type="InterPro" id="IPR005467">
    <property type="entry name" value="His_kinase_dom"/>
</dbReference>
<dbReference type="RefSeq" id="WP_218283754.1">
    <property type="nucleotide sequence ID" value="NZ_CP078093.1"/>
</dbReference>
<evidence type="ECO:0000256" key="3">
    <source>
        <dbReference type="ARBA" id="ARBA00012438"/>
    </source>
</evidence>
<gene>
    <name evidence="12" type="ORF">KVH43_04970</name>
</gene>
<dbReference type="CDD" id="cd00082">
    <property type="entry name" value="HisKA"/>
    <property type="match status" value="1"/>
</dbReference>
<keyword evidence="8" id="KW-0812">Transmembrane</keyword>
<evidence type="ECO:0000313" key="12">
    <source>
        <dbReference type="EMBL" id="QXM07064.1"/>
    </source>
</evidence>
<keyword evidence="8" id="KW-1133">Transmembrane helix</keyword>
<keyword evidence="4" id="KW-0597">Phosphoprotein</keyword>
<dbReference type="Pfam" id="PF00512">
    <property type="entry name" value="HisKA"/>
    <property type="match status" value="1"/>
</dbReference>
<dbReference type="NCBIfam" id="TIGR00229">
    <property type="entry name" value="sensory_box"/>
    <property type="match status" value="1"/>
</dbReference>
<dbReference type="Proteomes" id="UP000886818">
    <property type="component" value="Chromosome"/>
</dbReference>
<dbReference type="InterPro" id="IPR003594">
    <property type="entry name" value="HATPase_dom"/>
</dbReference>
<feature type="transmembrane region" description="Helical" evidence="8">
    <location>
        <begin position="161"/>
        <end position="182"/>
    </location>
</feature>
<dbReference type="CDD" id="cd00075">
    <property type="entry name" value="HATPase"/>
    <property type="match status" value="1"/>
</dbReference>
<accession>A0ABX8RDB8</accession>
<reference evidence="12" key="1">
    <citation type="submission" date="2021-07" db="EMBL/GenBank/DDBJ databases">
        <title>Complete genome sequence of Crassaminicella sp. 143-21, isolated from a deep-sea hydrothermal vent.</title>
        <authorList>
            <person name="Li X."/>
        </authorList>
    </citation>
    <scope>NUCLEOTIDE SEQUENCE</scope>
    <source>
        <strain evidence="12">143-21</strain>
    </source>
</reference>
<dbReference type="PROSITE" id="PS50109">
    <property type="entry name" value="HIS_KIN"/>
    <property type="match status" value="1"/>
</dbReference>
<evidence type="ECO:0000259" key="9">
    <source>
        <dbReference type="PROSITE" id="PS50109"/>
    </source>
</evidence>
<evidence type="ECO:0000256" key="1">
    <source>
        <dbReference type="ARBA" id="ARBA00000085"/>
    </source>
</evidence>
<evidence type="ECO:0000256" key="5">
    <source>
        <dbReference type="ARBA" id="ARBA00022679"/>
    </source>
</evidence>
<dbReference type="NCBIfam" id="NF046044">
    <property type="entry name" value="PnpS"/>
    <property type="match status" value="1"/>
</dbReference>
<dbReference type="InterPro" id="IPR003660">
    <property type="entry name" value="HAMP_dom"/>
</dbReference>
<dbReference type="InterPro" id="IPR013767">
    <property type="entry name" value="PAS_fold"/>
</dbReference>
<keyword evidence="5" id="KW-0808">Transferase</keyword>
<keyword evidence="7" id="KW-0902">Two-component regulatory system</keyword>
<dbReference type="PANTHER" id="PTHR45453">
    <property type="entry name" value="PHOSPHATE REGULON SENSOR PROTEIN PHOR"/>
    <property type="match status" value="1"/>
</dbReference>
<evidence type="ECO:0000313" key="13">
    <source>
        <dbReference type="Proteomes" id="UP000886818"/>
    </source>
</evidence>
<evidence type="ECO:0000259" key="11">
    <source>
        <dbReference type="PROSITE" id="PS50885"/>
    </source>
</evidence>